<proteinExistence type="predicted"/>
<evidence type="ECO:0000313" key="2">
    <source>
        <dbReference type="Proteomes" id="UP000238916"/>
    </source>
</evidence>
<accession>A0A2U3KS94</accession>
<gene>
    <name evidence="1" type="ORF">SBF1_2630004</name>
</gene>
<dbReference type="Proteomes" id="UP000238916">
    <property type="component" value="Unassembled WGS sequence"/>
</dbReference>
<sequence>MANKGTRLGVLTDRGEVQELEIYRDNPLSRCGTLKVWVEPDMLDPNPLILHVDVVCERYHDLGR</sequence>
<evidence type="ECO:0000313" key="1">
    <source>
        <dbReference type="EMBL" id="SPF42546.1"/>
    </source>
</evidence>
<protein>
    <submittedName>
        <fullName evidence="1">Uncharacterized protein</fullName>
    </submittedName>
</protein>
<name>A0A2U3KS94_9FIRM</name>
<dbReference type="AlphaFoldDB" id="A0A2U3KS94"/>
<organism evidence="1 2">
    <name type="scientific">Candidatus Desulfosporosinus infrequens</name>
    <dbReference type="NCBI Taxonomy" id="2043169"/>
    <lineage>
        <taxon>Bacteria</taxon>
        <taxon>Bacillati</taxon>
        <taxon>Bacillota</taxon>
        <taxon>Clostridia</taxon>
        <taxon>Eubacteriales</taxon>
        <taxon>Desulfitobacteriaceae</taxon>
        <taxon>Desulfosporosinus</taxon>
    </lineage>
</organism>
<reference evidence="2" key="1">
    <citation type="submission" date="2018-02" db="EMBL/GenBank/DDBJ databases">
        <authorList>
            <person name="Hausmann B."/>
        </authorList>
    </citation>
    <scope>NUCLEOTIDE SEQUENCE [LARGE SCALE GENOMIC DNA]</scope>
    <source>
        <strain evidence="2">Peat soil MAG SbF1</strain>
    </source>
</reference>
<dbReference type="EMBL" id="OMOF01000183">
    <property type="protein sequence ID" value="SPF42546.1"/>
    <property type="molecule type" value="Genomic_DNA"/>
</dbReference>